<proteinExistence type="predicted"/>
<name>A0A1I2UTW2_9ACTN</name>
<sequence>MAVRGGTQATTENTGLRQRVTALEDDLAAARTSLRRMMREQN</sequence>
<evidence type="ECO:0000313" key="1">
    <source>
        <dbReference type="EMBL" id="SFG80595.1"/>
    </source>
</evidence>
<evidence type="ECO:0000313" key="2">
    <source>
        <dbReference type="Proteomes" id="UP000181942"/>
    </source>
</evidence>
<gene>
    <name evidence="1" type="ORF">SAMN02787118_12960</name>
</gene>
<dbReference type="RefSeq" id="WP_256259358.1">
    <property type="nucleotide sequence ID" value="NZ_FONR01000029.1"/>
</dbReference>
<dbReference type="AlphaFoldDB" id="A0A1I2UTW2"/>
<organism evidence="1 2">
    <name type="scientific">Streptomyces mirabilis</name>
    <dbReference type="NCBI Taxonomy" id="68239"/>
    <lineage>
        <taxon>Bacteria</taxon>
        <taxon>Bacillati</taxon>
        <taxon>Actinomycetota</taxon>
        <taxon>Actinomycetes</taxon>
        <taxon>Kitasatosporales</taxon>
        <taxon>Streptomycetaceae</taxon>
        <taxon>Streptomyces</taxon>
    </lineage>
</organism>
<protein>
    <submittedName>
        <fullName evidence="1">Uncharacterized protein</fullName>
    </submittedName>
</protein>
<dbReference type="EMBL" id="FONR01000029">
    <property type="protein sequence ID" value="SFG80595.1"/>
    <property type="molecule type" value="Genomic_DNA"/>
</dbReference>
<reference evidence="1 2" key="1">
    <citation type="submission" date="2016-10" db="EMBL/GenBank/DDBJ databases">
        <authorList>
            <person name="de Groot N.N."/>
        </authorList>
    </citation>
    <scope>NUCLEOTIDE SEQUENCE [LARGE SCALE GENOMIC DNA]</scope>
    <source>
        <strain evidence="1 2">OK461</strain>
    </source>
</reference>
<accession>A0A1I2UTW2</accession>
<dbReference type="Proteomes" id="UP000181942">
    <property type="component" value="Unassembled WGS sequence"/>
</dbReference>